<reference evidence="1" key="1">
    <citation type="submission" date="2023-07" db="EMBL/GenBank/DDBJ databases">
        <title>Two novel species in the genus Flavivirga.</title>
        <authorList>
            <person name="Kwon K."/>
        </authorList>
    </citation>
    <scope>NUCLEOTIDE SEQUENCE</scope>
    <source>
        <strain evidence="1">KACC 14157</strain>
    </source>
</reference>
<sequence length="229" mass="28295">MKSKHIKEKREKEVRRIWKRRSEVWKEMQGLGYIELKKPIRHGWFKEIAITHKVERYKNKATILEVYGKIEKFFWGRTKAEAQKKWEQQTSKHLIYKDFPTISKRQFNKLSFKAQCMCTPFYYRNEHKKLKLRFYIRIPKGTYRIKYTRAYITHSRRIDPLLESESALLEQQLLKSGYYEADQKQYNWRNYWDIEEREKERLQIEKALKSLKKYAIEDILNENISWEIN</sequence>
<protein>
    <submittedName>
        <fullName evidence="1">Uncharacterized protein</fullName>
    </submittedName>
</protein>
<evidence type="ECO:0000313" key="1">
    <source>
        <dbReference type="EMBL" id="MDO5987128.1"/>
    </source>
</evidence>
<dbReference type="EMBL" id="JAUOEM010000002">
    <property type="protein sequence ID" value="MDO5987128.1"/>
    <property type="molecule type" value="Genomic_DNA"/>
</dbReference>
<comment type="caution">
    <text evidence="1">The sequence shown here is derived from an EMBL/GenBank/DDBJ whole genome shotgun (WGS) entry which is preliminary data.</text>
</comment>
<evidence type="ECO:0000313" key="2">
    <source>
        <dbReference type="Proteomes" id="UP001176891"/>
    </source>
</evidence>
<dbReference type="RefSeq" id="WP_303281673.1">
    <property type="nucleotide sequence ID" value="NZ_BAABCZ010000005.1"/>
</dbReference>
<proteinExistence type="predicted"/>
<keyword evidence="2" id="KW-1185">Reference proteome</keyword>
<accession>A0ABT8X087</accession>
<gene>
    <name evidence="1" type="ORF">Q4Q39_06945</name>
</gene>
<name>A0ABT8X087_9FLAO</name>
<organism evidence="1 2">
    <name type="scientific">Flavivirga amylovorans</name>
    <dbReference type="NCBI Taxonomy" id="870486"/>
    <lineage>
        <taxon>Bacteria</taxon>
        <taxon>Pseudomonadati</taxon>
        <taxon>Bacteroidota</taxon>
        <taxon>Flavobacteriia</taxon>
        <taxon>Flavobacteriales</taxon>
        <taxon>Flavobacteriaceae</taxon>
        <taxon>Flavivirga</taxon>
    </lineage>
</organism>
<dbReference type="Proteomes" id="UP001176891">
    <property type="component" value="Unassembled WGS sequence"/>
</dbReference>